<keyword evidence="2" id="KW-1133">Transmembrane helix</keyword>
<evidence type="ECO:0000256" key="1">
    <source>
        <dbReference type="SAM" id="MobiDB-lite"/>
    </source>
</evidence>
<reference evidence="3 4" key="1">
    <citation type="submission" date="2023-01" db="EMBL/GenBank/DDBJ databases">
        <authorList>
            <person name="Whitehead M."/>
        </authorList>
    </citation>
    <scope>NUCLEOTIDE SEQUENCE [LARGE SCALE GENOMIC DNA]</scope>
</reference>
<sequence>MLCACIRRLRTEAQNDPTGTLVLRLWDRNRLMLLPTNVLTDENYVTEEEDDYQWWTEEDLWKFPPPPPRPPFLEPPYPDGLTTCDLCTWALQPLDGTDNGMLTVPIAEVTWPMILVLVSLLSAAIGALFMVVFLHLKLRLSGRTAPSRPECLVSFDPPTDRVHHHHHHQQLHHHQRQIAQIAAGDHHHLNHLNHMNHLNNQLNNRRAGPIVRRSGGPDGTSSIKHTGPGRPSGGGGVRNGIGGGGGGGGGVGGGLIGGMIGGGDDGGVGGGGVGHQLSVNPGDWFRWFRRKRGAVLPPDAVPSNQNAVRANHYTVEEAAAAIPVVVYASVIGGGQDDGPHNMSPPPLSTADDVLYTELDRVPTPAYHNAGYAFDQHSSAYYSDMYEPIDPYHNHHNHQRQNSLPSDYV</sequence>
<accession>A0AAV0VJ65</accession>
<evidence type="ECO:0000313" key="3">
    <source>
        <dbReference type="EMBL" id="CAI6342673.1"/>
    </source>
</evidence>
<dbReference type="EMBL" id="CARXXK010000001">
    <property type="protein sequence ID" value="CAI6342673.1"/>
    <property type="molecule type" value="Genomic_DNA"/>
</dbReference>
<feature type="transmembrane region" description="Helical" evidence="2">
    <location>
        <begin position="111"/>
        <end position="134"/>
    </location>
</feature>
<protein>
    <submittedName>
        <fullName evidence="3">Uncharacterized protein</fullName>
    </submittedName>
</protein>
<evidence type="ECO:0000313" key="4">
    <source>
        <dbReference type="Proteomes" id="UP001160148"/>
    </source>
</evidence>
<feature type="region of interest" description="Disordered" evidence="1">
    <location>
        <begin position="207"/>
        <end position="245"/>
    </location>
</feature>
<comment type="caution">
    <text evidence="3">The sequence shown here is derived from an EMBL/GenBank/DDBJ whole genome shotgun (WGS) entry which is preliminary data.</text>
</comment>
<feature type="region of interest" description="Disordered" evidence="1">
    <location>
        <begin position="156"/>
        <end position="178"/>
    </location>
</feature>
<gene>
    <name evidence="3" type="ORF">MEUPH1_LOCUS41</name>
</gene>
<keyword evidence="4" id="KW-1185">Reference proteome</keyword>
<organism evidence="3 4">
    <name type="scientific">Macrosiphum euphorbiae</name>
    <name type="common">potato aphid</name>
    <dbReference type="NCBI Taxonomy" id="13131"/>
    <lineage>
        <taxon>Eukaryota</taxon>
        <taxon>Metazoa</taxon>
        <taxon>Ecdysozoa</taxon>
        <taxon>Arthropoda</taxon>
        <taxon>Hexapoda</taxon>
        <taxon>Insecta</taxon>
        <taxon>Pterygota</taxon>
        <taxon>Neoptera</taxon>
        <taxon>Paraneoptera</taxon>
        <taxon>Hemiptera</taxon>
        <taxon>Sternorrhyncha</taxon>
        <taxon>Aphidomorpha</taxon>
        <taxon>Aphidoidea</taxon>
        <taxon>Aphididae</taxon>
        <taxon>Macrosiphini</taxon>
        <taxon>Macrosiphum</taxon>
    </lineage>
</organism>
<feature type="compositionally biased region" description="Basic residues" evidence="1">
    <location>
        <begin position="162"/>
        <end position="176"/>
    </location>
</feature>
<name>A0AAV0VJ65_9HEMI</name>
<evidence type="ECO:0000256" key="2">
    <source>
        <dbReference type="SAM" id="Phobius"/>
    </source>
</evidence>
<proteinExistence type="predicted"/>
<keyword evidence="2" id="KW-0472">Membrane</keyword>
<dbReference type="AlphaFoldDB" id="A0AAV0VJ65"/>
<keyword evidence="2" id="KW-0812">Transmembrane</keyword>
<feature type="compositionally biased region" description="Gly residues" evidence="1">
    <location>
        <begin position="230"/>
        <end position="245"/>
    </location>
</feature>
<dbReference type="Proteomes" id="UP001160148">
    <property type="component" value="Unassembled WGS sequence"/>
</dbReference>